<dbReference type="Proteomes" id="UP000324222">
    <property type="component" value="Unassembled WGS sequence"/>
</dbReference>
<dbReference type="EMBL" id="VSRR010111494">
    <property type="protein sequence ID" value="MPC97797.1"/>
    <property type="molecule type" value="Genomic_DNA"/>
</dbReference>
<comment type="caution">
    <text evidence="1">The sequence shown here is derived from an EMBL/GenBank/DDBJ whole genome shotgun (WGS) entry which is preliminary data.</text>
</comment>
<sequence>MLHLYHCCGRGTRRNNVQYRQGVHKSLPDTSYRFHAFLHVVLRGESVVACVRQGGAKCEQPRDEGRRSRFSQSVHGEARCCGILQGCHHPQGFTDITVRF</sequence>
<name>A0A5B7JXA9_PORTR</name>
<organism evidence="1 2">
    <name type="scientific">Portunus trituberculatus</name>
    <name type="common">Swimming crab</name>
    <name type="synonym">Neptunus trituberculatus</name>
    <dbReference type="NCBI Taxonomy" id="210409"/>
    <lineage>
        <taxon>Eukaryota</taxon>
        <taxon>Metazoa</taxon>
        <taxon>Ecdysozoa</taxon>
        <taxon>Arthropoda</taxon>
        <taxon>Crustacea</taxon>
        <taxon>Multicrustacea</taxon>
        <taxon>Malacostraca</taxon>
        <taxon>Eumalacostraca</taxon>
        <taxon>Eucarida</taxon>
        <taxon>Decapoda</taxon>
        <taxon>Pleocyemata</taxon>
        <taxon>Brachyura</taxon>
        <taxon>Eubrachyura</taxon>
        <taxon>Portunoidea</taxon>
        <taxon>Portunidae</taxon>
        <taxon>Portuninae</taxon>
        <taxon>Portunus</taxon>
    </lineage>
</organism>
<gene>
    <name evidence="1" type="ORF">E2C01_093129</name>
</gene>
<evidence type="ECO:0000313" key="1">
    <source>
        <dbReference type="EMBL" id="MPC97797.1"/>
    </source>
</evidence>
<reference evidence="1 2" key="1">
    <citation type="submission" date="2019-05" db="EMBL/GenBank/DDBJ databases">
        <title>Another draft genome of Portunus trituberculatus and its Hox gene families provides insights of decapod evolution.</title>
        <authorList>
            <person name="Jeong J.-H."/>
            <person name="Song I."/>
            <person name="Kim S."/>
            <person name="Choi T."/>
            <person name="Kim D."/>
            <person name="Ryu S."/>
            <person name="Kim W."/>
        </authorList>
    </citation>
    <scope>NUCLEOTIDE SEQUENCE [LARGE SCALE GENOMIC DNA]</scope>
    <source>
        <tissue evidence="1">Muscle</tissue>
    </source>
</reference>
<proteinExistence type="predicted"/>
<dbReference type="AlphaFoldDB" id="A0A5B7JXA9"/>
<accession>A0A5B7JXA9</accession>
<protein>
    <submittedName>
        <fullName evidence="1">Uncharacterized protein</fullName>
    </submittedName>
</protein>
<evidence type="ECO:0000313" key="2">
    <source>
        <dbReference type="Proteomes" id="UP000324222"/>
    </source>
</evidence>
<keyword evidence="2" id="KW-1185">Reference proteome</keyword>